<evidence type="ECO:0000259" key="2">
    <source>
        <dbReference type="PROSITE" id="PS50020"/>
    </source>
</evidence>
<accession>A0ABR0BTX5</accession>
<feature type="compositionally biased region" description="Gly residues" evidence="1">
    <location>
        <begin position="317"/>
        <end position="333"/>
    </location>
</feature>
<organism evidence="3 4">
    <name type="scientific">Purpureocillium lilacinum</name>
    <name type="common">Paecilomyces lilacinus</name>
    <dbReference type="NCBI Taxonomy" id="33203"/>
    <lineage>
        <taxon>Eukaryota</taxon>
        <taxon>Fungi</taxon>
        <taxon>Dikarya</taxon>
        <taxon>Ascomycota</taxon>
        <taxon>Pezizomycotina</taxon>
        <taxon>Sordariomycetes</taxon>
        <taxon>Hypocreomycetidae</taxon>
        <taxon>Hypocreales</taxon>
        <taxon>Ophiocordycipitaceae</taxon>
        <taxon>Purpureocillium</taxon>
    </lineage>
</organism>
<feature type="compositionally biased region" description="Polar residues" evidence="1">
    <location>
        <begin position="235"/>
        <end position="244"/>
    </location>
</feature>
<dbReference type="PROSITE" id="PS01159">
    <property type="entry name" value="WW_DOMAIN_1"/>
    <property type="match status" value="1"/>
</dbReference>
<name>A0ABR0BTX5_PURLI</name>
<feature type="compositionally biased region" description="Gly residues" evidence="1">
    <location>
        <begin position="514"/>
        <end position="532"/>
    </location>
</feature>
<reference evidence="3 4" key="1">
    <citation type="journal article" date="2024" name="Microbiol. Resour. Announc.">
        <title>Genome annotations for the ascomycete fungi Trichoderma harzianum, Trichoderma aggressivum, and Purpureocillium lilacinum.</title>
        <authorList>
            <person name="Beijen E.P.W."/>
            <person name="Ohm R.A."/>
        </authorList>
    </citation>
    <scope>NUCLEOTIDE SEQUENCE [LARGE SCALE GENOMIC DNA]</scope>
    <source>
        <strain evidence="3 4">CBS 150709</strain>
    </source>
</reference>
<proteinExistence type="predicted"/>
<feature type="compositionally biased region" description="Low complexity" evidence="1">
    <location>
        <begin position="605"/>
        <end position="626"/>
    </location>
</feature>
<dbReference type="InterPro" id="IPR036020">
    <property type="entry name" value="WW_dom_sf"/>
</dbReference>
<feature type="compositionally biased region" description="Polar residues" evidence="1">
    <location>
        <begin position="367"/>
        <end position="383"/>
    </location>
</feature>
<feature type="compositionally biased region" description="Gly residues" evidence="1">
    <location>
        <begin position="342"/>
        <end position="356"/>
    </location>
</feature>
<feature type="region of interest" description="Disordered" evidence="1">
    <location>
        <begin position="235"/>
        <end position="400"/>
    </location>
</feature>
<feature type="compositionally biased region" description="Low complexity" evidence="1">
    <location>
        <begin position="448"/>
        <end position="489"/>
    </location>
</feature>
<feature type="compositionally biased region" description="Low complexity" evidence="1">
    <location>
        <begin position="175"/>
        <end position="187"/>
    </location>
</feature>
<protein>
    <recommendedName>
        <fullName evidence="2">WW domain-containing protein</fullName>
    </recommendedName>
</protein>
<comment type="caution">
    <text evidence="3">The sequence shown here is derived from an EMBL/GenBank/DDBJ whole genome shotgun (WGS) entry which is preliminary data.</text>
</comment>
<feature type="compositionally biased region" description="Basic and acidic residues" evidence="1">
    <location>
        <begin position="158"/>
        <end position="174"/>
    </location>
</feature>
<feature type="region of interest" description="Disordered" evidence="1">
    <location>
        <begin position="81"/>
        <end position="199"/>
    </location>
</feature>
<evidence type="ECO:0000313" key="4">
    <source>
        <dbReference type="Proteomes" id="UP001287286"/>
    </source>
</evidence>
<dbReference type="CDD" id="cd00201">
    <property type="entry name" value="WW"/>
    <property type="match status" value="1"/>
</dbReference>
<feature type="domain" description="WW" evidence="2">
    <location>
        <begin position="199"/>
        <end position="233"/>
    </location>
</feature>
<dbReference type="PROSITE" id="PS50020">
    <property type="entry name" value="WW_DOMAIN_2"/>
    <property type="match status" value="1"/>
</dbReference>
<feature type="compositionally biased region" description="Low complexity" evidence="1">
    <location>
        <begin position="556"/>
        <end position="569"/>
    </location>
</feature>
<dbReference type="Pfam" id="PF00397">
    <property type="entry name" value="WW"/>
    <property type="match status" value="1"/>
</dbReference>
<evidence type="ECO:0000313" key="3">
    <source>
        <dbReference type="EMBL" id="KAK4087297.1"/>
    </source>
</evidence>
<keyword evidence="4" id="KW-1185">Reference proteome</keyword>
<feature type="compositionally biased region" description="Low complexity" evidence="1">
    <location>
        <begin position="502"/>
        <end position="513"/>
    </location>
</feature>
<feature type="region of interest" description="Disordered" evidence="1">
    <location>
        <begin position="435"/>
        <end position="634"/>
    </location>
</feature>
<dbReference type="Proteomes" id="UP001287286">
    <property type="component" value="Unassembled WGS sequence"/>
</dbReference>
<feature type="compositionally biased region" description="Low complexity" evidence="1">
    <location>
        <begin position="81"/>
        <end position="99"/>
    </location>
</feature>
<dbReference type="Gene3D" id="2.20.70.10">
    <property type="match status" value="1"/>
</dbReference>
<feature type="compositionally biased region" description="Pro residues" evidence="1">
    <location>
        <begin position="252"/>
        <end position="268"/>
    </location>
</feature>
<feature type="compositionally biased region" description="Gly residues" evidence="1">
    <location>
        <begin position="570"/>
        <end position="604"/>
    </location>
</feature>
<feature type="compositionally biased region" description="Gly residues" evidence="1">
    <location>
        <begin position="388"/>
        <end position="400"/>
    </location>
</feature>
<sequence>MASAKRDDAESGIANSGRRVLGLPWRCPVGWGWTISVRQTNEMDGVAKSGGHVIIGDPLCPRCSSGRCRWWAASPCAPAAPRSLALPRHSPSSRSTTTQSDRHAGISSTLTSRSLRPLLPRTSERPPLTTPAPFPSSSPRHLVNRRRAPFRPARPRRLRIDTTRALRPPRDTKPAARAPTAAMAGPTSPSTEGPTFAPPSLPAGWIAQWDGASKKYYYVQLATGVSQWEVPTQAVHQTGNTPAHESSEHPYGQPPPGSAPGSVPPRPPELITHPDGSQTVKHPDGTMEPIMADGSRGLDGPNGDRGLGSMAMNALLGGKGSGGGGGGSHGGNPLGSLANQFLGGGSHGGSSGGGGKNNAAGKLVGQLASNLFSPSSKPEQPQNYHGGQNTGHGQHQGGLAGAVFGGVAHMFGGKESHGSGQNYGYSGAGTGNAYSGGEAPTYHPPGSGPSSSTHTPSTSQPSQHQQQQQGSSHHQGSQNQSHQSQSQQSYGAPSSGGSQGHQPPHSQSPYGGSQSYGGQHGGQHAGQHGGNGSYSHQPAQPSYGTPPAGGHQPSYGQSHQGPPSSYSQGPPGGYQQGPPGGYSQGAQGGYSQGPPGGYNQGSSGGYASSYGGQQQQQHQQYGGQNQAPYHGGPY</sequence>
<dbReference type="InterPro" id="IPR001202">
    <property type="entry name" value="WW_dom"/>
</dbReference>
<dbReference type="SUPFAM" id="SSF51045">
    <property type="entry name" value="WW domain"/>
    <property type="match status" value="1"/>
</dbReference>
<evidence type="ECO:0000256" key="1">
    <source>
        <dbReference type="SAM" id="MobiDB-lite"/>
    </source>
</evidence>
<dbReference type="EMBL" id="JAWRVI010000033">
    <property type="protein sequence ID" value="KAK4087297.1"/>
    <property type="molecule type" value="Genomic_DNA"/>
</dbReference>
<feature type="compositionally biased region" description="Polar residues" evidence="1">
    <location>
        <begin position="534"/>
        <end position="543"/>
    </location>
</feature>
<dbReference type="SMART" id="SM00456">
    <property type="entry name" value="WW"/>
    <property type="match status" value="1"/>
</dbReference>
<gene>
    <name evidence="3" type="ORF">Purlil1_8372</name>
</gene>
<feature type="compositionally biased region" description="Basic residues" evidence="1">
    <location>
        <begin position="142"/>
        <end position="157"/>
    </location>
</feature>
<feature type="compositionally biased region" description="Low complexity" evidence="1">
    <location>
        <begin position="107"/>
        <end position="127"/>
    </location>
</feature>